<keyword evidence="2" id="KW-1185">Reference proteome</keyword>
<accession>A0A918VW27</accession>
<reference evidence="1" key="1">
    <citation type="journal article" date="2014" name="Int. J. Syst. Evol. Microbiol.">
        <title>Complete genome sequence of Corynebacterium casei LMG S-19264T (=DSM 44701T), isolated from a smear-ripened cheese.</title>
        <authorList>
            <consortium name="US DOE Joint Genome Institute (JGI-PGF)"/>
            <person name="Walter F."/>
            <person name="Albersmeier A."/>
            <person name="Kalinowski J."/>
            <person name="Ruckert C."/>
        </authorList>
    </citation>
    <scope>NUCLEOTIDE SEQUENCE</scope>
    <source>
        <strain evidence="1">KCTC 32437</strain>
    </source>
</reference>
<dbReference type="EMBL" id="BMZE01000004">
    <property type="protein sequence ID" value="GHA35045.1"/>
    <property type="molecule type" value="Genomic_DNA"/>
</dbReference>
<protein>
    <submittedName>
        <fullName evidence="1">Uncharacterized protein</fullName>
    </submittedName>
</protein>
<sequence length="111" mass="12329">MMEKFDNYLVTKVIGVGVIPVSFVPETTEALPGTYRVDMLANATLVTSSDGDDLPFFAFRFIRDGHVPVTFYSTCRDDGVAGYLINDAPEREVTINDLDDADRAYIRGERA</sequence>
<dbReference type="Proteomes" id="UP000646579">
    <property type="component" value="Unassembled WGS sequence"/>
</dbReference>
<organism evidence="1 2">
    <name type="scientific">Devosia pacifica</name>
    <dbReference type="NCBI Taxonomy" id="1335967"/>
    <lineage>
        <taxon>Bacteria</taxon>
        <taxon>Pseudomonadati</taxon>
        <taxon>Pseudomonadota</taxon>
        <taxon>Alphaproteobacteria</taxon>
        <taxon>Hyphomicrobiales</taxon>
        <taxon>Devosiaceae</taxon>
        <taxon>Devosia</taxon>
    </lineage>
</organism>
<dbReference type="AlphaFoldDB" id="A0A918VW27"/>
<gene>
    <name evidence="1" type="ORF">GCM10007989_33710</name>
</gene>
<reference evidence="1" key="2">
    <citation type="submission" date="2020-09" db="EMBL/GenBank/DDBJ databases">
        <authorList>
            <person name="Sun Q."/>
            <person name="Kim S."/>
        </authorList>
    </citation>
    <scope>NUCLEOTIDE SEQUENCE</scope>
    <source>
        <strain evidence="1">KCTC 32437</strain>
    </source>
</reference>
<name>A0A918VW27_9HYPH</name>
<comment type="caution">
    <text evidence="1">The sequence shown here is derived from an EMBL/GenBank/DDBJ whole genome shotgun (WGS) entry which is preliminary data.</text>
</comment>
<evidence type="ECO:0000313" key="2">
    <source>
        <dbReference type="Proteomes" id="UP000646579"/>
    </source>
</evidence>
<dbReference type="RefSeq" id="WP_189426966.1">
    <property type="nucleotide sequence ID" value="NZ_BMZE01000004.1"/>
</dbReference>
<evidence type="ECO:0000313" key="1">
    <source>
        <dbReference type="EMBL" id="GHA35045.1"/>
    </source>
</evidence>
<proteinExistence type="predicted"/>